<dbReference type="AlphaFoldDB" id="A0AAD9ED58"/>
<accession>A0AAD9ED58</accession>
<reference evidence="1" key="1">
    <citation type="submission" date="2023-01" db="EMBL/GenBank/DDBJ databases">
        <title>Colletotrichum chrysophilum M932 genome sequence.</title>
        <authorList>
            <person name="Baroncelli R."/>
        </authorList>
    </citation>
    <scope>NUCLEOTIDE SEQUENCE</scope>
    <source>
        <strain evidence="1">M932</strain>
    </source>
</reference>
<proteinExistence type="predicted"/>
<protein>
    <submittedName>
        <fullName evidence="1">Mitochondrial carrier protein</fullName>
    </submittedName>
</protein>
<gene>
    <name evidence="1" type="ORF">CCHR01_14027</name>
</gene>
<dbReference type="Proteomes" id="UP001243330">
    <property type="component" value="Unassembled WGS sequence"/>
</dbReference>
<evidence type="ECO:0000313" key="2">
    <source>
        <dbReference type="Proteomes" id="UP001243330"/>
    </source>
</evidence>
<comment type="caution">
    <text evidence="1">The sequence shown here is derived from an EMBL/GenBank/DDBJ whole genome shotgun (WGS) entry which is preliminary data.</text>
</comment>
<dbReference type="EMBL" id="JAQOWY010000363">
    <property type="protein sequence ID" value="KAK1843332.1"/>
    <property type="molecule type" value="Genomic_DNA"/>
</dbReference>
<keyword evidence="2" id="KW-1185">Reference proteome</keyword>
<name>A0AAD9ED58_9PEZI</name>
<organism evidence="1 2">
    <name type="scientific">Colletotrichum chrysophilum</name>
    <dbReference type="NCBI Taxonomy" id="1836956"/>
    <lineage>
        <taxon>Eukaryota</taxon>
        <taxon>Fungi</taxon>
        <taxon>Dikarya</taxon>
        <taxon>Ascomycota</taxon>
        <taxon>Pezizomycotina</taxon>
        <taxon>Sordariomycetes</taxon>
        <taxon>Hypocreomycetidae</taxon>
        <taxon>Glomerellales</taxon>
        <taxon>Glomerellaceae</taxon>
        <taxon>Colletotrichum</taxon>
        <taxon>Colletotrichum gloeosporioides species complex</taxon>
    </lineage>
</organism>
<sequence>MASVQNAKARLWYRILYRNALRAVQFSAPARYVVRDQLRAAFREKDGKLNHQVCQRTNWFLQNAAQDRGLEHKILKNLINVACERYKKKPWKANYQKDKDRKHKPMVQATEEFTTTFYHHFDITLAMLNKSMGLALRCGPVQ</sequence>
<evidence type="ECO:0000313" key="1">
    <source>
        <dbReference type="EMBL" id="KAK1843332.1"/>
    </source>
</evidence>